<evidence type="ECO:0000313" key="5">
    <source>
        <dbReference type="EMBL" id="PBJ93384.1"/>
    </source>
</evidence>
<proteinExistence type="inferred from homology"/>
<keyword evidence="4" id="KW-0804">Transcription</keyword>
<dbReference type="SUPFAM" id="SSF46785">
    <property type="entry name" value="Winged helix' DNA-binding domain"/>
    <property type="match status" value="1"/>
</dbReference>
<dbReference type="InterPro" id="IPR036390">
    <property type="entry name" value="WH_DNA-bd_sf"/>
</dbReference>
<dbReference type="PRINTS" id="PR00039">
    <property type="entry name" value="HTHLYSR"/>
</dbReference>
<dbReference type="AlphaFoldDB" id="A0A099N0Z4"/>
<evidence type="ECO:0000313" key="6">
    <source>
        <dbReference type="Proteomes" id="UP000218102"/>
    </source>
</evidence>
<organism evidence="5 6">
    <name type="scientific">Pseudomonas plecoglossicida</name>
    <dbReference type="NCBI Taxonomy" id="70775"/>
    <lineage>
        <taxon>Bacteria</taxon>
        <taxon>Pseudomonadati</taxon>
        <taxon>Pseudomonadota</taxon>
        <taxon>Gammaproteobacteria</taxon>
        <taxon>Pseudomonadales</taxon>
        <taxon>Pseudomonadaceae</taxon>
        <taxon>Pseudomonas</taxon>
    </lineage>
</organism>
<name>A0A099N0Z4_PSEDL</name>
<reference evidence="5 6" key="1">
    <citation type="submission" date="2017-09" db="EMBL/GenBank/DDBJ databases">
        <authorList>
            <person name="Ehlers B."/>
            <person name="Leendertz F.H."/>
        </authorList>
    </citation>
    <scope>NUCLEOTIDE SEQUENCE [LARGE SCALE GENOMIC DNA]</scope>
    <source>
        <strain evidence="5 6">DJ-1</strain>
    </source>
</reference>
<dbReference type="Gene3D" id="3.40.190.290">
    <property type="match status" value="1"/>
</dbReference>
<dbReference type="RefSeq" id="WP_013972566.1">
    <property type="nucleotide sequence ID" value="NZ_CP010359.1"/>
</dbReference>
<dbReference type="InterPro" id="IPR036388">
    <property type="entry name" value="WH-like_DNA-bd_sf"/>
</dbReference>
<evidence type="ECO:0000256" key="3">
    <source>
        <dbReference type="ARBA" id="ARBA00023125"/>
    </source>
</evidence>
<comment type="similarity">
    <text evidence="1">Belongs to the LysR transcriptional regulatory family.</text>
</comment>
<dbReference type="SUPFAM" id="SSF53850">
    <property type="entry name" value="Periplasmic binding protein-like II"/>
    <property type="match status" value="1"/>
</dbReference>
<dbReference type="CDD" id="cd05466">
    <property type="entry name" value="PBP2_LTTR_substrate"/>
    <property type="match status" value="1"/>
</dbReference>
<dbReference type="Pfam" id="PF00126">
    <property type="entry name" value="HTH_1"/>
    <property type="match status" value="1"/>
</dbReference>
<dbReference type="GO" id="GO:0003700">
    <property type="term" value="F:DNA-binding transcription factor activity"/>
    <property type="evidence" value="ECO:0007669"/>
    <property type="project" value="InterPro"/>
</dbReference>
<evidence type="ECO:0000256" key="2">
    <source>
        <dbReference type="ARBA" id="ARBA00023015"/>
    </source>
</evidence>
<dbReference type="KEGG" id="ppj:RK21_02130"/>
<dbReference type="GO" id="GO:0003677">
    <property type="term" value="F:DNA binding"/>
    <property type="evidence" value="ECO:0007669"/>
    <property type="project" value="UniProtKB-KW"/>
</dbReference>
<dbReference type="PANTHER" id="PTHR30419">
    <property type="entry name" value="HTH-TYPE TRANSCRIPTIONAL REGULATOR YBHD"/>
    <property type="match status" value="1"/>
</dbReference>
<dbReference type="InterPro" id="IPR050950">
    <property type="entry name" value="HTH-type_LysR_regulators"/>
</dbReference>
<dbReference type="Proteomes" id="UP000218102">
    <property type="component" value="Unassembled WGS sequence"/>
</dbReference>
<accession>A0A099N0Z4</accession>
<dbReference type="EMBL" id="NTME01000030">
    <property type="protein sequence ID" value="PBJ93384.1"/>
    <property type="molecule type" value="Genomic_DNA"/>
</dbReference>
<gene>
    <name evidence="5" type="ORF">CMV24_22540</name>
</gene>
<dbReference type="Gene3D" id="1.10.10.10">
    <property type="entry name" value="Winged helix-like DNA-binding domain superfamily/Winged helix DNA-binding domain"/>
    <property type="match status" value="1"/>
</dbReference>
<dbReference type="PANTHER" id="PTHR30419:SF8">
    <property type="entry name" value="NITROGEN ASSIMILATION TRANSCRIPTIONAL ACTIVATOR-RELATED"/>
    <property type="match status" value="1"/>
</dbReference>
<comment type="caution">
    <text evidence="5">The sequence shown here is derived from an EMBL/GenBank/DDBJ whole genome shotgun (WGS) entry which is preliminary data.</text>
</comment>
<evidence type="ECO:0000256" key="1">
    <source>
        <dbReference type="ARBA" id="ARBA00009437"/>
    </source>
</evidence>
<dbReference type="GO" id="GO:0005829">
    <property type="term" value="C:cytosol"/>
    <property type="evidence" value="ECO:0007669"/>
    <property type="project" value="TreeGrafter"/>
</dbReference>
<keyword evidence="3" id="KW-0238">DNA-binding</keyword>
<evidence type="ECO:0000256" key="4">
    <source>
        <dbReference type="ARBA" id="ARBA00023163"/>
    </source>
</evidence>
<dbReference type="FunFam" id="1.10.10.10:FF:000001">
    <property type="entry name" value="LysR family transcriptional regulator"/>
    <property type="match status" value="1"/>
</dbReference>
<dbReference type="InterPro" id="IPR000847">
    <property type="entry name" value="LysR_HTH_N"/>
</dbReference>
<keyword evidence="2" id="KW-0805">Transcription regulation</keyword>
<dbReference type="PROSITE" id="PS50931">
    <property type="entry name" value="HTH_LYSR"/>
    <property type="match status" value="1"/>
</dbReference>
<sequence length="293" mass="33101">MNLKALRCCVEIVRQGSFTKAAQHLHIAQPALSMAVTRLEEELGVTLFNRTTRKVILTAEGERFLPRIASALREMDVARQELRDMADLKRGEVRLGIPPMFGLHYVPGLMNAFRQLYPGIGMTVFEGSAEDIGHRLEQREIDLALLESRRVPPDKESILLGSDEMLACMHPDHPYAGKAFLTAEDLRNTDMVVFDRTFVQRHLLDAFFAEHGITYRVALQSNFVSLVVQAALDNMGVATLLRSVQQRTPGIVGVPFQPAQQMSFRLCWRSGEYLSLASKRFIDFAAQTHYLER</sequence>
<protein>
    <submittedName>
        <fullName evidence="5">LysR family transcriptional regulator</fullName>
    </submittedName>
</protein>
<dbReference type="Pfam" id="PF03466">
    <property type="entry name" value="LysR_substrate"/>
    <property type="match status" value="1"/>
</dbReference>
<dbReference type="InterPro" id="IPR005119">
    <property type="entry name" value="LysR_subst-bd"/>
</dbReference>